<keyword evidence="2" id="KW-1185">Reference proteome</keyword>
<sequence>MGDYECLVIAIATNNVKRVNVLVNTALRNGASINTITAQIQEAVQGLRSTKGFSDFEHDLSLLVYRIGGNSLLYSLNHALRLPSLRTIGNSAYFVKITPTLGPISAEDIHTNINVILEPRALANKTNKPGVVIMMDECAIDEHNNYFPNENKVGGFCQKHAGCVPLELNTYYDEANVYPILAAPTCKQETAEEMQELYESIMAIWEELGANSCGDIKNFTSDGDPLCCKVAYELLCTTELPKNHALFKVLANLNGFNLCTGLRTILGTFNWWHILKNSTLLGQPSGMCVDGGHVINPSFLGQCLLLLPQYDEKSVFLLLNPGDGQNVPKVPILGVPAHDIGLASTLESVHLLGYVLENLALPFIDPTLSLSDQIQMLSTYAHLSFILFWEYRLDFMSNQLYGDMQTTVKNIIFNVVKQQLLNPNGIANANNDADKDHLNTSNWKADLRSGNCDLIYSWGWAEVESTHIFCLFSSLSLGKYDFR</sequence>
<evidence type="ECO:0000313" key="1">
    <source>
        <dbReference type="EMBL" id="KAJ7753963.1"/>
    </source>
</evidence>
<dbReference type="AlphaFoldDB" id="A0AAD7J048"/>
<protein>
    <submittedName>
        <fullName evidence="1">Uncharacterized protein</fullName>
    </submittedName>
</protein>
<reference evidence="1" key="1">
    <citation type="submission" date="2023-03" db="EMBL/GenBank/DDBJ databases">
        <title>Massive genome expansion in bonnet fungi (Mycena s.s.) driven by repeated elements and novel gene families across ecological guilds.</title>
        <authorList>
            <consortium name="Lawrence Berkeley National Laboratory"/>
            <person name="Harder C.B."/>
            <person name="Miyauchi S."/>
            <person name="Viragh M."/>
            <person name="Kuo A."/>
            <person name="Thoen E."/>
            <person name="Andreopoulos B."/>
            <person name="Lu D."/>
            <person name="Skrede I."/>
            <person name="Drula E."/>
            <person name="Henrissat B."/>
            <person name="Morin E."/>
            <person name="Kohler A."/>
            <person name="Barry K."/>
            <person name="LaButti K."/>
            <person name="Morin E."/>
            <person name="Salamov A."/>
            <person name="Lipzen A."/>
            <person name="Mereny Z."/>
            <person name="Hegedus B."/>
            <person name="Baldrian P."/>
            <person name="Stursova M."/>
            <person name="Weitz H."/>
            <person name="Taylor A."/>
            <person name="Grigoriev I.V."/>
            <person name="Nagy L.G."/>
            <person name="Martin F."/>
            <person name="Kauserud H."/>
        </authorList>
    </citation>
    <scope>NUCLEOTIDE SEQUENCE</scope>
    <source>
        <strain evidence="1">CBHHK188m</strain>
    </source>
</reference>
<dbReference type="EMBL" id="JARJLG010000069">
    <property type="protein sequence ID" value="KAJ7753963.1"/>
    <property type="molecule type" value="Genomic_DNA"/>
</dbReference>
<proteinExistence type="predicted"/>
<comment type="caution">
    <text evidence="1">The sequence shown here is derived from an EMBL/GenBank/DDBJ whole genome shotgun (WGS) entry which is preliminary data.</text>
</comment>
<dbReference type="Proteomes" id="UP001215280">
    <property type="component" value="Unassembled WGS sequence"/>
</dbReference>
<organism evidence="1 2">
    <name type="scientific">Mycena maculata</name>
    <dbReference type="NCBI Taxonomy" id="230809"/>
    <lineage>
        <taxon>Eukaryota</taxon>
        <taxon>Fungi</taxon>
        <taxon>Dikarya</taxon>
        <taxon>Basidiomycota</taxon>
        <taxon>Agaricomycotina</taxon>
        <taxon>Agaricomycetes</taxon>
        <taxon>Agaricomycetidae</taxon>
        <taxon>Agaricales</taxon>
        <taxon>Marasmiineae</taxon>
        <taxon>Mycenaceae</taxon>
        <taxon>Mycena</taxon>
    </lineage>
</organism>
<gene>
    <name evidence="1" type="ORF">DFH07DRAFT_868659</name>
</gene>
<accession>A0AAD7J048</accession>
<evidence type="ECO:0000313" key="2">
    <source>
        <dbReference type="Proteomes" id="UP001215280"/>
    </source>
</evidence>
<name>A0AAD7J048_9AGAR</name>